<evidence type="ECO:0000313" key="11">
    <source>
        <dbReference type="Proteomes" id="UP000017836"/>
    </source>
</evidence>
<keyword evidence="3" id="KW-0812">Transmembrane</keyword>
<name>W1PJQ7_AMBTC</name>
<evidence type="ECO:0000256" key="3">
    <source>
        <dbReference type="ARBA" id="ARBA00022692"/>
    </source>
</evidence>
<feature type="region of interest" description="Disordered" evidence="8">
    <location>
        <begin position="1"/>
        <end position="27"/>
    </location>
</feature>
<dbReference type="eggNOG" id="ENOG502QR7E">
    <property type="taxonomic scope" value="Eukaryota"/>
</dbReference>
<protein>
    <recommendedName>
        <fullName evidence="9">Serine-threonine/tyrosine-protein kinase catalytic domain-containing protein</fullName>
    </recommendedName>
</protein>
<evidence type="ECO:0000259" key="9">
    <source>
        <dbReference type="Pfam" id="PF07714"/>
    </source>
</evidence>
<keyword evidence="4" id="KW-0732">Signal</keyword>
<dbReference type="SUPFAM" id="SSF56112">
    <property type="entry name" value="Protein kinase-like (PK-like)"/>
    <property type="match status" value="1"/>
</dbReference>
<feature type="domain" description="Serine-threonine/tyrosine-protein kinase catalytic" evidence="9">
    <location>
        <begin position="46"/>
        <end position="138"/>
    </location>
</feature>
<dbReference type="Pfam" id="PF07714">
    <property type="entry name" value="PK_Tyr_Ser-Thr"/>
    <property type="match status" value="1"/>
</dbReference>
<dbReference type="EMBL" id="KI393807">
    <property type="protein sequence ID" value="ERN07335.1"/>
    <property type="molecule type" value="Genomic_DNA"/>
</dbReference>
<keyword evidence="11" id="KW-1185">Reference proteome</keyword>
<keyword evidence="7" id="KW-0325">Glycoprotein</keyword>
<keyword evidence="2" id="KW-0418">Kinase</keyword>
<keyword evidence="2" id="KW-0808">Transferase</keyword>
<accession>W1PJQ7</accession>
<dbReference type="Proteomes" id="UP000017836">
    <property type="component" value="Unassembled WGS sequence"/>
</dbReference>
<proteinExistence type="predicted"/>
<evidence type="ECO:0000313" key="10">
    <source>
        <dbReference type="EMBL" id="ERN07335.1"/>
    </source>
</evidence>
<dbReference type="AlphaFoldDB" id="W1PJQ7"/>
<evidence type="ECO:0000256" key="5">
    <source>
        <dbReference type="ARBA" id="ARBA00022989"/>
    </source>
</evidence>
<dbReference type="InterPro" id="IPR001245">
    <property type="entry name" value="Ser-Thr/Tyr_kinase_cat_dom"/>
</dbReference>
<evidence type="ECO:0000256" key="2">
    <source>
        <dbReference type="ARBA" id="ARBA00022527"/>
    </source>
</evidence>
<keyword evidence="6" id="KW-0472">Membrane</keyword>
<dbReference type="Gene3D" id="1.10.510.10">
    <property type="entry name" value="Transferase(Phosphotransferase) domain 1"/>
    <property type="match status" value="1"/>
</dbReference>
<dbReference type="GO" id="GO:0004674">
    <property type="term" value="F:protein serine/threonine kinase activity"/>
    <property type="evidence" value="ECO:0007669"/>
    <property type="project" value="UniProtKB-KW"/>
</dbReference>
<evidence type="ECO:0000256" key="6">
    <source>
        <dbReference type="ARBA" id="ARBA00023136"/>
    </source>
</evidence>
<dbReference type="InterPro" id="IPR045874">
    <property type="entry name" value="LRK10/LRL21-25-like"/>
</dbReference>
<keyword evidence="2" id="KW-0723">Serine/threonine-protein kinase</keyword>
<feature type="compositionally biased region" description="Low complexity" evidence="8">
    <location>
        <begin position="8"/>
        <end position="21"/>
    </location>
</feature>
<gene>
    <name evidence="10" type="ORF">AMTR_s00019p00229150</name>
</gene>
<dbReference type="Gramene" id="ERN07335">
    <property type="protein sequence ID" value="ERN07335"/>
    <property type="gene ID" value="AMTR_s00019p00229150"/>
</dbReference>
<dbReference type="InterPro" id="IPR011009">
    <property type="entry name" value="Kinase-like_dom_sf"/>
</dbReference>
<keyword evidence="5" id="KW-1133">Transmembrane helix</keyword>
<dbReference type="HOGENOM" id="CLU_1572755_0_0_1"/>
<evidence type="ECO:0000256" key="7">
    <source>
        <dbReference type="ARBA" id="ARBA00023180"/>
    </source>
</evidence>
<sequence>MCVTATWRSSSRRGSPQNSSSPRKRTSATCSVQVVAVQSIGHIPSAAKVAVKVLKGSSNQQIEVQFMADLGTIGRIHHVNLVRLIGFCFENNMRALGYEFMEKGSLDGLLFRNTEKISFDMLHEIALGTAQGIGYLLEESQQRMGCNQCHHDNGDPGLRGARAMEAILCY</sequence>
<evidence type="ECO:0000256" key="8">
    <source>
        <dbReference type="SAM" id="MobiDB-lite"/>
    </source>
</evidence>
<organism evidence="10 11">
    <name type="scientific">Amborella trichopoda</name>
    <dbReference type="NCBI Taxonomy" id="13333"/>
    <lineage>
        <taxon>Eukaryota</taxon>
        <taxon>Viridiplantae</taxon>
        <taxon>Streptophyta</taxon>
        <taxon>Embryophyta</taxon>
        <taxon>Tracheophyta</taxon>
        <taxon>Spermatophyta</taxon>
        <taxon>Magnoliopsida</taxon>
        <taxon>Amborellales</taxon>
        <taxon>Amborellaceae</taxon>
        <taxon>Amborella</taxon>
    </lineage>
</organism>
<comment type="subcellular location">
    <subcellularLocation>
        <location evidence="1">Membrane</location>
        <topology evidence="1">Single-pass type I membrane protein</topology>
    </subcellularLocation>
</comment>
<evidence type="ECO:0000256" key="1">
    <source>
        <dbReference type="ARBA" id="ARBA00004479"/>
    </source>
</evidence>
<evidence type="ECO:0000256" key="4">
    <source>
        <dbReference type="ARBA" id="ARBA00022729"/>
    </source>
</evidence>
<dbReference type="PANTHER" id="PTHR27009">
    <property type="entry name" value="RUST RESISTANCE KINASE LR10-RELATED"/>
    <property type="match status" value="1"/>
</dbReference>
<reference evidence="11" key="1">
    <citation type="journal article" date="2013" name="Science">
        <title>The Amborella genome and the evolution of flowering plants.</title>
        <authorList>
            <consortium name="Amborella Genome Project"/>
        </authorList>
    </citation>
    <scope>NUCLEOTIDE SEQUENCE [LARGE SCALE GENOMIC DNA]</scope>
</reference>
<dbReference type="GO" id="GO:0016020">
    <property type="term" value="C:membrane"/>
    <property type="evidence" value="ECO:0007669"/>
    <property type="project" value="UniProtKB-SubCell"/>
</dbReference>